<dbReference type="EMBL" id="CP056072">
    <property type="protein sequence ID" value="UKK02795.2"/>
    <property type="molecule type" value="Genomic_DNA"/>
</dbReference>
<protein>
    <recommendedName>
        <fullName evidence="1">Non-canonical E2 ubiquitin-conjugating enzyme C-terminal domain-containing protein</fullName>
    </recommendedName>
</protein>
<organism evidence="2 3">
    <name type="scientific">Theileria orientalis</name>
    <dbReference type="NCBI Taxonomy" id="68886"/>
    <lineage>
        <taxon>Eukaryota</taxon>
        <taxon>Sar</taxon>
        <taxon>Alveolata</taxon>
        <taxon>Apicomplexa</taxon>
        <taxon>Aconoidasida</taxon>
        <taxon>Piroplasmida</taxon>
        <taxon>Theileriidae</taxon>
        <taxon>Theileria</taxon>
    </lineage>
</organism>
<evidence type="ECO:0000313" key="3">
    <source>
        <dbReference type="Proteomes" id="UP000244811"/>
    </source>
</evidence>
<accession>A0A976MFC5</accession>
<feature type="domain" description="Non-canonical E2 ubiquitin-conjugating enzyme C-terminal" evidence="1">
    <location>
        <begin position="427"/>
        <end position="654"/>
    </location>
</feature>
<dbReference type="InterPro" id="IPR018553">
    <property type="entry name" value="E2_Ub-conjug_enz"/>
</dbReference>
<sequence length="658" mass="75960">MRGKNKLADILDYVELNHDKSNFEELDESHLSELGYLFRQLDEKSLLRVISTLSRKCDVSEVLKENAPEVYNRHVMDPEMVTDVATGIDLLNDQTNADVGQMETDDPDQTNSLEEELDYMKIARFAPIRLTITERKLMRLLESTLHVSEYTDKVDIIHEGSKSRAIIREIKEVSAILSGLAIAYNYEAGQKLLKERDYYNNADFFRNVFEIGRRYKILNPDKMRTSYGKLIYFLMDSRKPEIKELLNFDCVIPVNTVYSFLKSKKNGLQLLSDPKLQQATKLIVPDKKSRYEIENEILKKEEAIKYLVGKYAYNKRSSSSLLNFSFLHKNFYSSHTNSKDVDEGEMSVEEVENCLYSLSDYNAHLRTYRTPIDKMIELLTDNFHPTHPINPNNPKVRTQRPERVGASGAFSSFLAKYSYTDTVDLDGFLDSKDEDLYNLSIDSGYEGSRLTHNHSRQFLYVLQSLQLWREIAHQMFVLWHKAEMDLLDGGNPYRLRNTGQGLNRVQEAPQVLSEMRKILKKVQSRLGTWIGSHAIHMGDHNVPNSFLFIDKYTQIPRILSPVVNCVEKLPELYGSNKNIKLYIDSQFGSLDRLKMTILVDFFRHAFDGSGADNFNDAGSCIDGRLTSAWNWCSKIEKKSYFNVFLLTGFNGFDGRFND</sequence>
<name>A0A976MFC5_THEOR</name>
<dbReference type="PANTHER" id="PTHR31560">
    <property type="entry name" value="UPF0652 PROTEIN C16A11.03C-RELATED"/>
    <property type="match status" value="1"/>
</dbReference>
<dbReference type="Pfam" id="PF09418">
    <property type="entry name" value="DUF2009"/>
    <property type="match status" value="3"/>
</dbReference>
<feature type="domain" description="Non-canonical E2 ubiquitin-conjugating enzyme C-terminal" evidence="1">
    <location>
        <begin position="341"/>
        <end position="388"/>
    </location>
</feature>
<evidence type="ECO:0000313" key="2">
    <source>
        <dbReference type="EMBL" id="UKK02795.2"/>
    </source>
</evidence>
<dbReference type="Proteomes" id="UP000244811">
    <property type="component" value="Chromosome 4"/>
</dbReference>
<proteinExistence type="predicted"/>
<feature type="domain" description="Non-canonical E2 ubiquitin-conjugating enzyme C-terminal" evidence="1">
    <location>
        <begin position="123"/>
        <end position="320"/>
    </location>
</feature>
<dbReference type="InterPro" id="IPR057668">
    <property type="entry name" value="E2_Ub-conjug_enz_C"/>
</dbReference>
<reference evidence="2" key="1">
    <citation type="submission" date="2022-07" db="EMBL/GenBank/DDBJ databases">
        <title>Evaluation of T. orientalis genome assembly methods using nanopore sequencing and analysis of variation between genomes.</title>
        <authorList>
            <person name="Yam J."/>
            <person name="Micallef M.L."/>
            <person name="Liu M."/>
            <person name="Djordjevic S.P."/>
            <person name="Bogema D.R."/>
            <person name="Jenkins C."/>
        </authorList>
    </citation>
    <scope>NUCLEOTIDE SEQUENCE</scope>
    <source>
        <strain evidence="2">Goon Nure</strain>
    </source>
</reference>
<dbReference type="PANTHER" id="PTHR31560:SF0">
    <property type="entry name" value="UPF0652 PROTEIN C22H10.08"/>
    <property type="match status" value="1"/>
</dbReference>
<dbReference type="AlphaFoldDB" id="A0A976MFC5"/>
<evidence type="ECO:0000259" key="1">
    <source>
        <dbReference type="Pfam" id="PF09418"/>
    </source>
</evidence>
<gene>
    <name evidence="2" type="ORF">MACK_002892</name>
</gene>